<keyword evidence="8" id="KW-0282">Flagellum</keyword>
<keyword evidence="9" id="KW-1185">Reference proteome</keyword>
<dbReference type="PANTHER" id="PTHR30161">
    <property type="entry name" value="FLAGELLAR EXPORT PROTEIN, MEMBRANE FLHA SUBUNIT-RELATED"/>
    <property type="match status" value="1"/>
</dbReference>
<dbReference type="Gene3D" id="3.40.30.60">
    <property type="entry name" value="FHIPEP family, domain 1"/>
    <property type="match status" value="1"/>
</dbReference>
<keyword evidence="6 7" id="KW-0472">Membrane</keyword>
<dbReference type="InterPro" id="IPR042194">
    <property type="entry name" value="FHIPEP_1"/>
</dbReference>
<feature type="transmembrane region" description="Helical" evidence="7">
    <location>
        <begin position="203"/>
        <end position="224"/>
    </location>
</feature>
<dbReference type="InterPro" id="IPR006301">
    <property type="entry name" value="FlhA"/>
</dbReference>
<dbReference type="PROSITE" id="PS00994">
    <property type="entry name" value="FHIPEP"/>
    <property type="match status" value="1"/>
</dbReference>
<evidence type="ECO:0000256" key="3">
    <source>
        <dbReference type="ARBA" id="ARBA00022475"/>
    </source>
</evidence>
<dbReference type="InterPro" id="IPR025505">
    <property type="entry name" value="FHIPEP_CS"/>
</dbReference>
<evidence type="ECO:0000256" key="5">
    <source>
        <dbReference type="ARBA" id="ARBA00022989"/>
    </source>
</evidence>
<comment type="caution">
    <text evidence="7">Lacks conserved residue(s) required for the propagation of feature annotation.</text>
</comment>
<evidence type="ECO:0000256" key="4">
    <source>
        <dbReference type="ARBA" id="ARBA00022692"/>
    </source>
</evidence>
<proteinExistence type="inferred from homology"/>
<feature type="transmembrane region" description="Helical" evidence="7">
    <location>
        <begin position="40"/>
        <end position="59"/>
    </location>
</feature>
<dbReference type="EMBL" id="SADE01000001">
    <property type="protein sequence ID" value="RVU39746.1"/>
    <property type="molecule type" value="Genomic_DNA"/>
</dbReference>
<dbReference type="Pfam" id="PF00771">
    <property type="entry name" value="FHIPEP"/>
    <property type="match status" value="1"/>
</dbReference>
<reference evidence="9" key="1">
    <citation type="submission" date="2019-01" db="EMBL/GenBank/DDBJ databases">
        <title>Gri0909 isolated from a small marine red alga.</title>
        <authorList>
            <person name="Kim J."/>
            <person name="Jeong S.E."/>
            <person name="Jeon C.O."/>
        </authorList>
    </citation>
    <scope>NUCLEOTIDE SEQUENCE [LARGE SCALE GENOMIC DNA]</scope>
    <source>
        <strain evidence="9">Gri0909</strain>
    </source>
</reference>
<dbReference type="PANTHER" id="PTHR30161:SF1">
    <property type="entry name" value="FLAGELLAR BIOSYNTHESIS PROTEIN FLHA-RELATED"/>
    <property type="match status" value="1"/>
</dbReference>
<dbReference type="InterPro" id="IPR042196">
    <property type="entry name" value="FHIPEP_4"/>
</dbReference>
<evidence type="ECO:0000256" key="7">
    <source>
        <dbReference type="RuleBase" id="RU364093"/>
    </source>
</evidence>
<keyword evidence="4 7" id="KW-0812">Transmembrane</keyword>
<dbReference type="GO" id="GO:0044780">
    <property type="term" value="P:bacterial-type flagellum assembly"/>
    <property type="evidence" value="ECO:0007669"/>
    <property type="project" value="InterPro"/>
</dbReference>
<organism evidence="8 9">
    <name type="scientific">Hwanghaeella grinnelliae</name>
    <dbReference type="NCBI Taxonomy" id="2500179"/>
    <lineage>
        <taxon>Bacteria</taxon>
        <taxon>Pseudomonadati</taxon>
        <taxon>Pseudomonadota</taxon>
        <taxon>Alphaproteobacteria</taxon>
        <taxon>Rhodospirillales</taxon>
        <taxon>Rhodospirillaceae</taxon>
        <taxon>Hwanghaeella</taxon>
    </lineage>
</organism>
<dbReference type="GO" id="GO:0005886">
    <property type="term" value="C:plasma membrane"/>
    <property type="evidence" value="ECO:0007669"/>
    <property type="project" value="UniProtKB-SubCell"/>
</dbReference>
<dbReference type="PRINTS" id="PR00949">
    <property type="entry name" value="TYPE3IMAPROT"/>
</dbReference>
<evidence type="ECO:0000256" key="6">
    <source>
        <dbReference type="ARBA" id="ARBA00023136"/>
    </source>
</evidence>
<name>A0A3S2WD79_9PROT</name>
<keyword evidence="8" id="KW-0969">Cilium</keyword>
<evidence type="ECO:0000256" key="2">
    <source>
        <dbReference type="ARBA" id="ARBA00008835"/>
    </source>
</evidence>
<accession>A0A3S2WD79</accession>
<comment type="caution">
    <text evidence="8">The sequence shown here is derived from an EMBL/GenBank/DDBJ whole genome shotgun (WGS) entry which is preliminary data.</text>
</comment>
<feature type="transmembrane region" description="Helical" evidence="7">
    <location>
        <begin position="16"/>
        <end position="34"/>
    </location>
</feature>
<feature type="transmembrane region" description="Helical" evidence="7">
    <location>
        <begin position="244"/>
        <end position="263"/>
    </location>
</feature>
<dbReference type="Gene3D" id="3.40.50.12790">
    <property type="entry name" value="FHIPEP family, domain 4"/>
    <property type="match status" value="1"/>
</dbReference>
<comment type="similarity">
    <text evidence="2 7">Belongs to the FHIPEP (flagella/HR/invasion proteins export pore) family.</text>
</comment>
<keyword evidence="3 7" id="KW-1003">Cell membrane</keyword>
<dbReference type="OrthoDB" id="9759185at2"/>
<dbReference type="NCBIfam" id="TIGR01398">
    <property type="entry name" value="FlhA"/>
    <property type="match status" value="1"/>
</dbReference>
<dbReference type="AlphaFoldDB" id="A0A3S2WD79"/>
<comment type="subcellular location">
    <subcellularLocation>
        <location evidence="1 7">Cell membrane</location>
        <topology evidence="1 7">Multi-pass membrane protein</topology>
    </subcellularLocation>
</comment>
<sequence>MGMGDRLRGMNFHKEIFLPIGILAILILLLVPLPTPLLDFALSLSITFSVVILLTVVFIKSPLELTSFPTILLIATMLRLGLNVASTRLILSEGHTGTAAAGRVIEAFGSFVAGGNYVIGIIVFAILVIINFIVITKGAGRIAEVAARFTLDAMPGKQMAIDADLSSGLINEDNARKRRKELETESSFYGAMDGASKFVRGDAVAGILITFINVIGGIIIGVVQQGMTMATAAENYTLLTIGDGLVSQIPALVVSTGAGMLVTKAGVSGATDVAVFGQLTSYRMTLWIAAGLLLLLCLIPGLPAWPFALLAIMCGTAGFLLQRQDRDEAVAAQIAEMEEDVPVAPPEEPISSALQIDLIRLELGYGLLPLINANEEHRLTDQIKALRRQIAGEMGFVMPAVRIQDNLQLPANSYVIRIKEIETGRGDLRPNMHLIIDPRGEKISLPGEATVEPTFGLPAMWVADNQREEAMFRGYTVVDPSTVVVTHITEIVKDNMAELLSYAETQKLIDELPDSQRKLVEDLIPTQINLGGVQRVLQNLLNERVSIRDLPTILEGVSEAVGYTRNVTQITEHVRARLSRQLSDANTNEDGVVPLITLTPEWEETFMQSVVGQGDEQHLAMAPSKLQEFISGVRSAFERAAMNGQTPALLVSPQIRPFVRSVIERFRPVTVVLSQNEIHPKAKIKTVAQI</sequence>
<keyword evidence="7" id="KW-1006">Bacterial flagellum protein export</keyword>
<evidence type="ECO:0000313" key="9">
    <source>
        <dbReference type="Proteomes" id="UP000287447"/>
    </source>
</evidence>
<keyword evidence="7" id="KW-0813">Transport</keyword>
<keyword evidence="8" id="KW-0966">Cell projection</keyword>
<dbReference type="Gene3D" id="1.10.8.540">
    <property type="entry name" value="FHIPEP family, domain 3"/>
    <property type="match status" value="1"/>
</dbReference>
<gene>
    <name evidence="7 8" type="primary">flhA</name>
    <name evidence="8" type="ORF">EOI86_04355</name>
</gene>
<feature type="transmembrane region" description="Helical" evidence="7">
    <location>
        <begin position="111"/>
        <end position="134"/>
    </location>
</feature>
<dbReference type="InterPro" id="IPR001712">
    <property type="entry name" value="T3SS_FHIPEP"/>
</dbReference>
<dbReference type="InterPro" id="IPR042193">
    <property type="entry name" value="FHIPEP_3"/>
</dbReference>
<keyword evidence="7" id="KW-0653">Protein transport</keyword>
<comment type="function">
    <text evidence="7">Required for formation of the rod structure of the flagellar apparatus. Together with FliI and FliH, may constitute the export apparatus of flagellin.</text>
</comment>
<dbReference type="PIRSF" id="PIRSF005419">
    <property type="entry name" value="FlhA"/>
    <property type="match status" value="1"/>
</dbReference>
<protein>
    <recommendedName>
        <fullName evidence="7">Flagellar biosynthesis protein FlhA</fullName>
    </recommendedName>
</protein>
<keyword evidence="5 7" id="KW-1133">Transmembrane helix</keyword>
<keyword evidence="7" id="KW-1005">Bacterial flagellum biogenesis</keyword>
<dbReference type="Proteomes" id="UP000287447">
    <property type="component" value="Unassembled WGS sequence"/>
</dbReference>
<evidence type="ECO:0000256" key="1">
    <source>
        <dbReference type="ARBA" id="ARBA00004651"/>
    </source>
</evidence>
<evidence type="ECO:0000313" key="8">
    <source>
        <dbReference type="EMBL" id="RVU39746.1"/>
    </source>
</evidence>
<feature type="transmembrane region" description="Helical" evidence="7">
    <location>
        <begin position="284"/>
        <end position="305"/>
    </location>
</feature>
<dbReference type="GO" id="GO:0009306">
    <property type="term" value="P:protein secretion"/>
    <property type="evidence" value="ECO:0007669"/>
    <property type="project" value="InterPro"/>
</dbReference>